<keyword evidence="3 9" id="KW-0812">Transmembrane</keyword>
<reference evidence="11 12" key="1">
    <citation type="journal article" date="2013" name="Int. J. Syst. Evol. Microbiol.">
        <title>Marinoscillum luteum sp. nov., isolated from marine sediment.</title>
        <authorList>
            <person name="Cha I.T."/>
            <person name="Park S.J."/>
            <person name="Kim S.J."/>
            <person name="Kim J.G."/>
            <person name="Jung M.Y."/>
            <person name="Shin K.S."/>
            <person name="Kwon K.K."/>
            <person name="Yang S.H."/>
            <person name="Seo Y.S."/>
            <person name="Rhee S.K."/>
        </authorList>
    </citation>
    <scope>NUCLEOTIDE SEQUENCE [LARGE SCALE GENOMIC DNA]</scope>
    <source>
        <strain evidence="11 12">KCTC 23939</strain>
    </source>
</reference>
<protein>
    <submittedName>
        <fullName evidence="11">ABC transporter permease</fullName>
    </submittedName>
</protein>
<feature type="transmembrane region" description="Helical" evidence="9">
    <location>
        <begin position="761"/>
        <end position="784"/>
    </location>
</feature>
<gene>
    <name evidence="11" type="ORF">ACHKAR_03050</name>
</gene>
<feature type="transmembrane region" description="Helical" evidence="9">
    <location>
        <begin position="92"/>
        <end position="109"/>
    </location>
</feature>
<comment type="caution">
    <text evidence="11">The sequence shown here is derived from an EMBL/GenBank/DDBJ whole genome shotgun (WGS) entry which is preliminary data.</text>
</comment>
<keyword evidence="8" id="KW-0804">Transcription</keyword>
<dbReference type="Gene3D" id="1.10.10.60">
    <property type="entry name" value="Homeodomain-like"/>
    <property type="match status" value="2"/>
</dbReference>
<keyword evidence="12" id="KW-1185">Reference proteome</keyword>
<dbReference type="InterPro" id="IPR009057">
    <property type="entry name" value="Homeodomain-like_sf"/>
</dbReference>
<dbReference type="InterPro" id="IPR018062">
    <property type="entry name" value="HTH_AraC-typ_CS"/>
</dbReference>
<evidence type="ECO:0000256" key="2">
    <source>
        <dbReference type="ARBA" id="ARBA00022475"/>
    </source>
</evidence>
<evidence type="ECO:0000256" key="3">
    <source>
        <dbReference type="ARBA" id="ARBA00022692"/>
    </source>
</evidence>
<dbReference type="PROSITE" id="PS00041">
    <property type="entry name" value="HTH_ARAC_FAMILY_1"/>
    <property type="match status" value="1"/>
</dbReference>
<dbReference type="InterPro" id="IPR003838">
    <property type="entry name" value="ABC3_permease_C"/>
</dbReference>
<keyword evidence="2" id="KW-1003">Cell membrane</keyword>
<evidence type="ECO:0000256" key="6">
    <source>
        <dbReference type="ARBA" id="ARBA00023125"/>
    </source>
</evidence>
<organism evidence="11 12">
    <name type="scientific">Marinoscillum luteum</name>
    <dbReference type="NCBI Taxonomy" id="861051"/>
    <lineage>
        <taxon>Bacteria</taxon>
        <taxon>Pseudomonadati</taxon>
        <taxon>Bacteroidota</taxon>
        <taxon>Cytophagia</taxon>
        <taxon>Cytophagales</taxon>
        <taxon>Reichenbachiellaceae</taxon>
        <taxon>Marinoscillum</taxon>
    </lineage>
</organism>
<feature type="transmembrane region" description="Helical" evidence="9">
    <location>
        <begin position="155"/>
        <end position="174"/>
    </location>
</feature>
<evidence type="ECO:0000256" key="5">
    <source>
        <dbReference type="ARBA" id="ARBA00023015"/>
    </source>
</evidence>
<evidence type="ECO:0000256" key="1">
    <source>
        <dbReference type="ARBA" id="ARBA00004651"/>
    </source>
</evidence>
<feature type="transmembrane region" description="Helical" evidence="9">
    <location>
        <begin position="115"/>
        <end position="134"/>
    </location>
</feature>
<evidence type="ECO:0000256" key="4">
    <source>
        <dbReference type="ARBA" id="ARBA00022989"/>
    </source>
</evidence>
<evidence type="ECO:0000256" key="7">
    <source>
        <dbReference type="ARBA" id="ARBA00023136"/>
    </source>
</evidence>
<dbReference type="InterPro" id="IPR050250">
    <property type="entry name" value="Macrolide_Exporter_MacB"/>
</dbReference>
<feature type="transmembrane region" description="Helical" evidence="9">
    <location>
        <begin position="180"/>
        <end position="198"/>
    </location>
</feature>
<feature type="transmembrane region" description="Helical" evidence="9">
    <location>
        <begin position="1146"/>
        <end position="1166"/>
    </location>
</feature>
<feature type="transmembrane region" description="Helical" evidence="9">
    <location>
        <begin position="12"/>
        <end position="31"/>
    </location>
</feature>
<feature type="transmembrane region" description="Helical" evidence="9">
    <location>
        <begin position="661"/>
        <end position="684"/>
    </location>
</feature>
<dbReference type="Pfam" id="PF12704">
    <property type="entry name" value="MacB_PCD"/>
    <property type="match status" value="1"/>
</dbReference>
<keyword evidence="5" id="KW-0805">Transcription regulation</keyword>
<dbReference type="PRINTS" id="PR00032">
    <property type="entry name" value="HTHARAC"/>
</dbReference>
<proteinExistence type="predicted"/>
<dbReference type="Proteomes" id="UP001610063">
    <property type="component" value="Unassembled WGS sequence"/>
</dbReference>
<dbReference type="PANTHER" id="PTHR30572">
    <property type="entry name" value="MEMBRANE COMPONENT OF TRANSPORTER-RELATED"/>
    <property type="match status" value="1"/>
</dbReference>
<sequence>MKEWMNWPWTEMLLACAVVHGIIAAVLLLFNKFPASQFLARLLLSTLIFLSSSFAPSGLFLDQFALALVAISLFLYTRSFFTQKTRNNNKHLLPLVLPALFTSTSVMGVDFEYGFIIREGTLIAIVVIYLLSALRTAQIEAAQRGIYWFQNPGSRLLWFRNFLLFSVLLISYWLVAGNTLGVWETSLGILIFSYFIYFQIFKESTFLSPIPLGNKYQKSTLTPGQKAAILERLDDLLQKDKFYLQSTISLSQLSDQLHTTTHHLSQVINETKNTSFQELISQYRVREAKHLLKAPEQQQTKIENIAAMVGYNSKSAFNTAFKKYTGLTPSEFKDTKGVRSYREERLPGQKKPFFQYLGLSSYHVLPNLKTNMVSNFLKIFYRRMVRNKVFSAINLFGLTVGFSCSILIYLFITDQLSYDKELEDSERIYRIAWMSDNPQTRTPHPMAMAMARDLPEVEAATSLSPWNGVGQSNETVKVENVEAEILFQEPNFFFVDSTFLDVFQLEVIAGDKDALRKPWNLVITDKMAKKYFGSEDPIGRELNVNDMPVEIAAVIKGVPEKSHFHIQGLVSYVTIKNINPSNPWFTWEDFGHFNYIKTKSGVDPAKLEAKIPEWVLSYLNWPQSYRASLLEGDYQFALQPIEEIHLMSHLRWELENNGNILYVYILTGTLIFLLLIVCINYINLTTAKSLERAREVGIKKTLGAYSGNLTLQFYLESLIFCLLAWVLALLLAVLCLDTFNYLSGQAFNLSDIFNSSFLLKSMGLCLALALLAGFYPAFTLSSFIPMEVLKGKFSSSFQGRQVRNGLVVFQFCVSSILIISSLIIMKQINFMKTTSLGFDHEAVISIRIHPSVEIGGIDLRQVETFKEQFGNIPGVLNTGSISNLPGGQFNQNAIFLEDNPENRVDASELYVDYGTAPSLGLSMAMGRYFDPIYAADSAGTTFIINESAMSALRLEDPIGKSLTWDSDPVAQKGTIIGVVKDFHYQSLHEAIQPLIIQLNPEYANHLLVKMEGKNFQQTLNDIQMSYQNIESELPFSYRFLDEQLANLYLSEERTLNVFSIFAGLALFLACLGLLGLALALLNQKAKEVSIRKIMGATPNHILAMVFSQFARLLGLALLLGLPTGYFLMQRWIGEFSYQVTLGVTPFLLASALLLLVALGSVSLVVLKISRANPADNLRYE</sequence>
<keyword evidence="4 9" id="KW-1133">Transmembrane helix</keyword>
<feature type="transmembrane region" description="Helical" evidence="9">
    <location>
        <begin position="63"/>
        <end position="80"/>
    </location>
</feature>
<feature type="domain" description="HTH araC/xylS-type" evidence="10">
    <location>
        <begin position="227"/>
        <end position="335"/>
    </location>
</feature>
<evidence type="ECO:0000259" key="10">
    <source>
        <dbReference type="PROSITE" id="PS01124"/>
    </source>
</evidence>
<dbReference type="Pfam" id="PF02687">
    <property type="entry name" value="FtsX"/>
    <property type="match status" value="2"/>
</dbReference>
<dbReference type="InterPro" id="IPR020449">
    <property type="entry name" value="Tscrpt_reg_AraC-type_HTH"/>
</dbReference>
<dbReference type="PROSITE" id="PS01124">
    <property type="entry name" value="HTH_ARAC_FAMILY_2"/>
    <property type="match status" value="1"/>
</dbReference>
<feature type="transmembrane region" description="Helical" evidence="9">
    <location>
        <begin position="718"/>
        <end position="741"/>
    </location>
</feature>
<dbReference type="InterPro" id="IPR025857">
    <property type="entry name" value="MacB_PCD"/>
</dbReference>
<evidence type="ECO:0000313" key="12">
    <source>
        <dbReference type="Proteomes" id="UP001610063"/>
    </source>
</evidence>
<keyword evidence="6" id="KW-0238">DNA-binding</keyword>
<evidence type="ECO:0000256" key="9">
    <source>
        <dbReference type="SAM" id="Phobius"/>
    </source>
</evidence>
<evidence type="ECO:0000256" key="8">
    <source>
        <dbReference type="ARBA" id="ARBA00023163"/>
    </source>
</evidence>
<evidence type="ECO:0000313" key="11">
    <source>
        <dbReference type="EMBL" id="MFH6982396.1"/>
    </source>
</evidence>
<dbReference type="RefSeq" id="WP_395416120.1">
    <property type="nucleotide sequence ID" value="NZ_JBIPKE010000011.1"/>
</dbReference>
<dbReference type="EMBL" id="JBIPKE010000011">
    <property type="protein sequence ID" value="MFH6982396.1"/>
    <property type="molecule type" value="Genomic_DNA"/>
</dbReference>
<dbReference type="SMART" id="SM00342">
    <property type="entry name" value="HTH_ARAC"/>
    <property type="match status" value="1"/>
</dbReference>
<feature type="transmembrane region" description="Helical" evidence="9">
    <location>
        <begin position="805"/>
        <end position="825"/>
    </location>
</feature>
<feature type="transmembrane region" description="Helical" evidence="9">
    <location>
        <begin position="389"/>
        <end position="412"/>
    </location>
</feature>
<feature type="transmembrane region" description="Helical" evidence="9">
    <location>
        <begin position="1057"/>
        <end position="1081"/>
    </location>
</feature>
<dbReference type="SUPFAM" id="SSF46689">
    <property type="entry name" value="Homeodomain-like"/>
    <property type="match status" value="1"/>
</dbReference>
<name>A0ABW7N486_9BACT</name>
<keyword evidence="7 9" id="KW-0472">Membrane</keyword>
<dbReference type="InterPro" id="IPR018060">
    <property type="entry name" value="HTH_AraC"/>
</dbReference>
<dbReference type="Pfam" id="PF12833">
    <property type="entry name" value="HTH_18"/>
    <property type="match status" value="1"/>
</dbReference>
<feature type="transmembrane region" description="Helical" evidence="9">
    <location>
        <begin position="1101"/>
        <end position="1126"/>
    </location>
</feature>
<accession>A0ABW7N486</accession>
<comment type="subcellular location">
    <subcellularLocation>
        <location evidence="1">Cell membrane</location>
        <topology evidence="1">Multi-pass membrane protein</topology>
    </subcellularLocation>
</comment>
<dbReference type="PANTHER" id="PTHR30572:SF18">
    <property type="entry name" value="ABC-TYPE MACROLIDE FAMILY EXPORT SYSTEM PERMEASE COMPONENT 2"/>
    <property type="match status" value="1"/>
</dbReference>